<keyword evidence="3" id="KW-1185">Reference proteome</keyword>
<dbReference type="RefSeq" id="WP_069831368.1">
    <property type="nucleotide sequence ID" value="NZ_MDJD01000054.1"/>
</dbReference>
<dbReference type="Proteomes" id="UP000095713">
    <property type="component" value="Unassembled WGS sequence"/>
</dbReference>
<dbReference type="AlphaFoldDB" id="A0A1E5SHV0"/>
<dbReference type="PANTHER" id="PTHR43751">
    <property type="entry name" value="SULFATASE"/>
    <property type="match status" value="1"/>
</dbReference>
<dbReference type="STRING" id="1849968.A8C32_05660"/>
<name>A0A1E5SHV0_9FLAO</name>
<dbReference type="PANTHER" id="PTHR43751:SF1">
    <property type="entry name" value="SULFATASE ATSG-RELATED"/>
    <property type="match status" value="1"/>
</dbReference>
<sequence>MLKSKFIILTSILTTIYLLNACKAQSETYIPPNIVWITSEDNSKHYMQLFDEHGAKTPNIEKLANNGVIFTHAFSNAAVCSAARSTLISSSYGPRLATHYHRKMEKVPMPNGLEMFPIYLRKAGYYTTNNWKEDYNIIKPDSVWDDSSKKASWRNRKAGQPFFHVFNIGTTHEGKLHFNEEDMKLKTITNPDSCFVFPNHPQTELFRYTNALYHDKIKKMDKEVGQVINQLEKDGLLENTFIFYYGDHGGVLPGSKGYLSETGLHIPLVVYIPSKYKNLVNVKPGTKSDGFVSFIDFGPTVLNLADAEIPKGIDGKPFLGKGVTAKDLESRDETFSYADRFDEKYDMVRALRKGKYKYIRNYQAFNFDALMNEYRYRQLAYKEWRKLYEEDQLNDIQAKFFKTKQPEALYNLEIDPYETNNLANQSDYSKVLLDMRKKLNAKITNMPDLSFYPEFHLIKNAFNNPINFGQKHKADIHKYIETANLSLSDFESVQSKIEDGLNSKDPWERYWALITCSNFGKKASPMIRLAKKISKSDSEPINKVRSAEFLGLIGIQNPVELMTNIFYNVEDPAEALLILNSIVLMKDCDHKYTFNIDTKKVNKNVFKDKLIKFRIIYINDKDTSIK</sequence>
<protein>
    <submittedName>
        <fullName evidence="2">Sulfatase</fullName>
    </submittedName>
</protein>
<dbReference type="Gene3D" id="3.40.720.10">
    <property type="entry name" value="Alkaline Phosphatase, subunit A"/>
    <property type="match status" value="1"/>
</dbReference>
<accession>A0A1E5SHV0</accession>
<dbReference type="InterPro" id="IPR000917">
    <property type="entry name" value="Sulfatase_N"/>
</dbReference>
<proteinExistence type="predicted"/>
<feature type="domain" description="Sulfatase N-terminal" evidence="1">
    <location>
        <begin position="32"/>
        <end position="306"/>
    </location>
</feature>
<reference evidence="2 3" key="1">
    <citation type="submission" date="2016-05" db="EMBL/GenBank/DDBJ databases">
        <title>Draft Genome Sequence of Algibacter sp. Strain SK-16 Isolated from the Surface Water of Aburatsubo Inlet.</title>
        <authorList>
            <person name="Wong S.-K."/>
            <person name="Yoshizawa S."/>
            <person name="Nakajima Y."/>
            <person name="Ogura Y."/>
            <person name="Tetsuya H."/>
            <person name="Hamasaki K."/>
        </authorList>
    </citation>
    <scope>NUCLEOTIDE SEQUENCE [LARGE SCALE GENOMIC DNA]</scope>
    <source>
        <strain evidence="2 3">SK-16</strain>
    </source>
</reference>
<evidence type="ECO:0000313" key="3">
    <source>
        <dbReference type="Proteomes" id="UP000095713"/>
    </source>
</evidence>
<dbReference type="CDD" id="cd16027">
    <property type="entry name" value="SGSH"/>
    <property type="match status" value="1"/>
</dbReference>
<dbReference type="InterPro" id="IPR052701">
    <property type="entry name" value="GAG_Ulvan_Degrading_Sulfatases"/>
</dbReference>
<dbReference type="OrthoDB" id="9789742at2"/>
<dbReference type="InterPro" id="IPR017850">
    <property type="entry name" value="Alkaline_phosphatase_core_sf"/>
</dbReference>
<comment type="caution">
    <text evidence="2">The sequence shown here is derived from an EMBL/GenBank/DDBJ whole genome shotgun (WGS) entry which is preliminary data.</text>
</comment>
<evidence type="ECO:0000313" key="2">
    <source>
        <dbReference type="EMBL" id="OEJ98684.1"/>
    </source>
</evidence>
<organism evidence="2 3">
    <name type="scientific">Flavivirga aquatica</name>
    <dbReference type="NCBI Taxonomy" id="1849968"/>
    <lineage>
        <taxon>Bacteria</taxon>
        <taxon>Pseudomonadati</taxon>
        <taxon>Bacteroidota</taxon>
        <taxon>Flavobacteriia</taxon>
        <taxon>Flavobacteriales</taxon>
        <taxon>Flavobacteriaceae</taxon>
        <taxon>Flavivirga</taxon>
    </lineage>
</organism>
<gene>
    <name evidence="2" type="ORF">A8C32_05660</name>
</gene>
<evidence type="ECO:0000259" key="1">
    <source>
        <dbReference type="Pfam" id="PF00884"/>
    </source>
</evidence>
<dbReference type="Pfam" id="PF00884">
    <property type="entry name" value="Sulfatase"/>
    <property type="match status" value="1"/>
</dbReference>
<dbReference type="SUPFAM" id="SSF53649">
    <property type="entry name" value="Alkaline phosphatase-like"/>
    <property type="match status" value="1"/>
</dbReference>
<dbReference type="EMBL" id="MDJD01000054">
    <property type="protein sequence ID" value="OEJ98684.1"/>
    <property type="molecule type" value="Genomic_DNA"/>
</dbReference>